<name>A0A3N0E216_9ACTN</name>
<feature type="transmembrane region" description="Helical" evidence="2">
    <location>
        <begin position="38"/>
        <end position="57"/>
    </location>
</feature>
<comment type="caution">
    <text evidence="3">The sequence shown here is derived from an EMBL/GenBank/DDBJ whole genome shotgun (WGS) entry which is preliminary data.</text>
</comment>
<dbReference type="Proteomes" id="UP000269198">
    <property type="component" value="Unassembled WGS sequence"/>
</dbReference>
<proteinExistence type="predicted"/>
<accession>A0A3N0E216</accession>
<keyword evidence="4" id="KW-1185">Reference proteome</keyword>
<keyword evidence="2" id="KW-0472">Membrane</keyword>
<keyword evidence="2" id="KW-1133">Transmembrane helix</keyword>
<dbReference type="EMBL" id="RJMB01000029">
    <property type="protein sequence ID" value="RNL81830.1"/>
    <property type="molecule type" value="Genomic_DNA"/>
</dbReference>
<reference evidence="3 4" key="1">
    <citation type="submission" date="2018-11" db="EMBL/GenBank/DDBJ databases">
        <title>The genome draft of YIM 96095.</title>
        <authorList>
            <person name="Tang S.-K."/>
            <person name="Chunyu W.-X."/>
            <person name="Feng Y.-Z."/>
        </authorList>
    </citation>
    <scope>NUCLEOTIDE SEQUENCE [LARGE SCALE GENOMIC DNA]</scope>
    <source>
        <strain evidence="3 4">YIM 96095</strain>
    </source>
</reference>
<feature type="region of interest" description="Disordered" evidence="1">
    <location>
        <begin position="73"/>
        <end position="98"/>
    </location>
</feature>
<protein>
    <submittedName>
        <fullName evidence="3">Uncharacterized protein</fullName>
    </submittedName>
</protein>
<dbReference type="AlphaFoldDB" id="A0A3N0E216"/>
<gene>
    <name evidence="3" type="ORF">EFW17_21325</name>
</gene>
<evidence type="ECO:0000313" key="4">
    <source>
        <dbReference type="Proteomes" id="UP000269198"/>
    </source>
</evidence>
<evidence type="ECO:0000256" key="1">
    <source>
        <dbReference type="SAM" id="MobiDB-lite"/>
    </source>
</evidence>
<evidence type="ECO:0000256" key="2">
    <source>
        <dbReference type="SAM" id="Phobius"/>
    </source>
</evidence>
<sequence length="108" mass="10351">MLGGVVVRGARGWGVLALVVLFLGGERAGEALVCRGGGLVALLGGLALFVGRLRCGFVGFGGVGRGRAGVVGGAGVPDDGGPRGSAGDEDGSHGGGGHDAAAFHAFPQ</sequence>
<evidence type="ECO:0000313" key="3">
    <source>
        <dbReference type="EMBL" id="RNL81830.1"/>
    </source>
</evidence>
<organism evidence="3 4">
    <name type="scientific">Halostreptopolyspora alba</name>
    <dbReference type="NCBI Taxonomy" id="2487137"/>
    <lineage>
        <taxon>Bacteria</taxon>
        <taxon>Bacillati</taxon>
        <taxon>Actinomycetota</taxon>
        <taxon>Actinomycetes</taxon>
        <taxon>Streptosporangiales</taxon>
        <taxon>Nocardiopsidaceae</taxon>
        <taxon>Halostreptopolyspora</taxon>
    </lineage>
</organism>
<keyword evidence="2" id="KW-0812">Transmembrane</keyword>